<sequence>MLLRNLPTQLIYTCKKYYLRYMIKTPLDRRVSVSLAGEVVELRLSKLRGMPYLVLLGEPGIGKSTALEYEAGQEDGELLTCREAMNGISVTTSSTAYLDALDEYRAGENGKDKLLQLANAITQSGVARWRITCRAEDWRAAADMLAMRRAAKNQAITVAHLLPLDDTEAEVVLSGLGEVDPERFLADARARGAGAFLENPLSLQLLHSVVASGGVWPSTRFELFDRATYAIVHEHDPQRVTDRRPPVDDIINAAGQLSFYLLATGARALWRSNALAVGSRAKDFVIVQSLPIDPELAGFSLDTAIFRGEGQNFEPAHRTIAEFLAGRFLADRVTGQPTGVLFPLSRATALITGNDQKAPSELRGLYAWFAAHLSQRRDEKAALRLIERDAATVLAYGDAAAFTTNGRRAILVNLDRDDPFFLSSRDSITVFGGLAGDDLVPDFLSILDREVTSHLQLTVLQALADGPPLAGMQIKLRKIALSPSRPLWQRQRAAEAWVKGSSDPDAARRGLIAELSLTTKSYDQISLRAELLSDIPTRVLSRQEISDLLSDLNDLPPAADGESEESGNLFSLLLKLRKAPRPDLFDQPIIRKHTEDRGLKQEVRHFMQASLADAINENLEVGAKRLWSWIRNTRDYEWDRLEEELATAIGAWMDVDKGKRELELFTVLLESGPAEDGPWMATNHYITISRRVPDDNLIENLLDLAGKTPVGPRRRRLFEVAAYAVRSESQWPIWEGRIVSALEKEENFSDFIADLRKDPNKTWKEKEKKRKAKELAETDAARAHNIASLEPKLNAIAAGRESEFGALKWGSELYRNAVISKKGPPLAKIEHFTNTRIASAIAEGFVQFAIHTDIKVDASDLGKAEATNGSYIQEYVVAAGIHQALLAGRDEEIGNCPPVIAIVALRQNYFSGEGQPSLANWGVQRLARDSDLGSEQILRYWNSALDAGDTDLDAIHHLASSDERDFVSGLLKRLLQERPNLQHMALRQALTASARILTRVEMGDLTESALAGELDIGSRQLWKSVALILDPEKFDATHTPEEIASALLAPDGDLVNGLYEICPQPDRLDRLRISTLAGVYPFEDRDWARPDGPSRIIRAAIDRLSASRDKDAGKDLKSLVVSSDPSWRSLLTHAAAEHARLMRDNLFIAPSVAQLKAALAGGPPASPADLAAVVLEEIERYRNTLRTGSEMPWKRYWNTDHNGAADKPQIENEDRDRLLELFKVRLEHYGVVASMPEARRGENTRADVLLLSHAGKNLPIEAKRHYNPELWTAAEEQLNGYAADEGAFGYGVYLVFWFGAEYRTPARLDRKNKPASAEELQSMLLSDLPPTLQGKISVIVLDVSRPATVTQAKQTQSKKNKPRPSTSAKGK</sequence>
<protein>
    <submittedName>
        <fullName evidence="2">Membrane protein</fullName>
    </submittedName>
</protein>
<dbReference type="EMBL" id="KX489635">
    <property type="protein sequence ID" value="AOO91999.1"/>
    <property type="molecule type" value="Genomic_DNA"/>
</dbReference>
<reference evidence="2" key="2">
    <citation type="journal article" date="2016" name="Front. Microbiol.">
        <title>The Regulatory Protein RosR Affects Rhizobium leguminosarum bv. trifolii Protein Profiles, Cell Surface Properties, and Symbiosis with Clover.</title>
        <authorList>
            <person name="Rachwal K."/>
            <person name="Boguszewska A."/>
            <person name="Kopcinska J."/>
            <person name="Karas M."/>
            <person name="Tchorzewski M."/>
            <person name="Janczarek M."/>
        </authorList>
    </citation>
    <scope>NUCLEOTIDE SEQUENCE</scope>
    <source>
        <strain evidence="2">Rt24.2</strain>
    </source>
</reference>
<organism evidence="2">
    <name type="scientific">Rhizobium leguminosarum bv. trifolii</name>
    <dbReference type="NCBI Taxonomy" id="386"/>
    <lineage>
        <taxon>Bacteria</taxon>
        <taxon>Pseudomonadati</taxon>
        <taxon>Pseudomonadota</taxon>
        <taxon>Alphaproteobacteria</taxon>
        <taxon>Hyphomicrobiales</taxon>
        <taxon>Rhizobiaceae</taxon>
        <taxon>Rhizobium/Agrobacterium group</taxon>
        <taxon>Rhizobium</taxon>
    </lineage>
</organism>
<evidence type="ECO:0000256" key="1">
    <source>
        <dbReference type="SAM" id="MobiDB-lite"/>
    </source>
</evidence>
<reference evidence="2" key="1">
    <citation type="journal article" date="2015" name="BMC Genomics">
        <title>Transcriptome profiling of a Rhizobium leguminosarum bv. trifolii rosR mutant reveals the role of the transcriptional regulator RosR in motility, synthesis of cell-surface components, and other cellular processes.</title>
        <authorList>
            <person name="Rachwal K."/>
            <person name="Matczynska E."/>
            <person name="Janczarek M."/>
        </authorList>
    </citation>
    <scope>NUCLEOTIDE SEQUENCE</scope>
    <source>
        <strain evidence="2">Rt24.2</strain>
    </source>
</reference>
<dbReference type="RefSeq" id="WP_141678160.1">
    <property type="nucleotide sequence ID" value="NZ_MAMO01000059.1"/>
</dbReference>
<name>A0A1C9HZ23_RHILT</name>
<proteinExistence type="predicted"/>
<evidence type="ECO:0000313" key="2">
    <source>
        <dbReference type="EMBL" id="AOO91999.1"/>
    </source>
</evidence>
<feature type="region of interest" description="Disordered" evidence="1">
    <location>
        <begin position="1348"/>
        <end position="1371"/>
    </location>
</feature>
<accession>A0A1C9HZ23</accession>